<sequence length="89" mass="9522">IQKYERGDNRISASKLYAIAVFLKTPVSVFFEGLAKPGEDGATVDGSAQAAQMFASTPEGIELAGLLPQIGSQALRRHIVEIIRALAHN</sequence>
<dbReference type="InterPro" id="IPR010982">
    <property type="entry name" value="Lambda_DNA-bd_dom_sf"/>
</dbReference>
<evidence type="ECO:0000259" key="1">
    <source>
        <dbReference type="PROSITE" id="PS50943"/>
    </source>
</evidence>
<proteinExistence type="predicted"/>
<dbReference type="PROSITE" id="PS50943">
    <property type="entry name" value="HTH_CROC1"/>
    <property type="match status" value="1"/>
</dbReference>
<keyword evidence="3" id="KW-1185">Reference proteome</keyword>
<feature type="non-terminal residue" evidence="2">
    <location>
        <position position="1"/>
    </location>
</feature>
<organism evidence="2 3">
    <name type="scientific">Ricinus communis</name>
    <name type="common">Castor bean</name>
    <dbReference type="NCBI Taxonomy" id="3988"/>
    <lineage>
        <taxon>Eukaryota</taxon>
        <taxon>Viridiplantae</taxon>
        <taxon>Streptophyta</taxon>
        <taxon>Embryophyta</taxon>
        <taxon>Tracheophyta</taxon>
        <taxon>Spermatophyta</taxon>
        <taxon>Magnoliopsida</taxon>
        <taxon>eudicotyledons</taxon>
        <taxon>Gunneridae</taxon>
        <taxon>Pentapetalae</taxon>
        <taxon>rosids</taxon>
        <taxon>fabids</taxon>
        <taxon>Malpighiales</taxon>
        <taxon>Euphorbiaceae</taxon>
        <taxon>Acalyphoideae</taxon>
        <taxon>Acalypheae</taxon>
        <taxon>Ricinus</taxon>
    </lineage>
</organism>
<dbReference type="InterPro" id="IPR001387">
    <property type="entry name" value="Cro/C1-type_HTH"/>
</dbReference>
<accession>B9TGT5</accession>
<dbReference type="AlphaFoldDB" id="B9TGT5"/>
<dbReference type="InParanoid" id="B9TGT5"/>
<name>B9TGT5_RICCO</name>
<dbReference type="SUPFAM" id="SSF47413">
    <property type="entry name" value="lambda repressor-like DNA-binding domains"/>
    <property type="match status" value="1"/>
</dbReference>
<dbReference type="Proteomes" id="UP000008311">
    <property type="component" value="Unassembled WGS sequence"/>
</dbReference>
<dbReference type="GO" id="GO:0003677">
    <property type="term" value="F:DNA binding"/>
    <property type="evidence" value="ECO:0007669"/>
    <property type="project" value="InterPro"/>
</dbReference>
<gene>
    <name evidence="2" type="ORF">RCOM_1916400</name>
</gene>
<evidence type="ECO:0000313" key="3">
    <source>
        <dbReference type="Proteomes" id="UP000008311"/>
    </source>
</evidence>
<reference evidence="3" key="1">
    <citation type="journal article" date="2010" name="Nat. Biotechnol.">
        <title>Draft genome sequence of the oilseed species Ricinus communis.</title>
        <authorList>
            <person name="Chan A.P."/>
            <person name="Crabtree J."/>
            <person name="Zhao Q."/>
            <person name="Lorenzi H."/>
            <person name="Orvis J."/>
            <person name="Puiu D."/>
            <person name="Melake-Berhan A."/>
            <person name="Jones K.M."/>
            <person name="Redman J."/>
            <person name="Chen G."/>
            <person name="Cahoon E.B."/>
            <person name="Gedil M."/>
            <person name="Stanke M."/>
            <person name="Haas B.J."/>
            <person name="Wortman J.R."/>
            <person name="Fraser-Liggett C.M."/>
            <person name="Ravel J."/>
            <person name="Rabinowicz P.D."/>
        </authorList>
    </citation>
    <scope>NUCLEOTIDE SEQUENCE [LARGE SCALE GENOMIC DNA]</scope>
    <source>
        <strain evidence="3">cv. Hale</strain>
    </source>
</reference>
<dbReference type="EMBL" id="EQ980928">
    <property type="protein sequence ID" value="EEF24927.1"/>
    <property type="molecule type" value="Genomic_DNA"/>
</dbReference>
<evidence type="ECO:0000313" key="2">
    <source>
        <dbReference type="EMBL" id="EEF24927.1"/>
    </source>
</evidence>
<protein>
    <recommendedName>
        <fullName evidence="1">HTH cro/C1-type domain-containing protein</fullName>
    </recommendedName>
</protein>
<feature type="domain" description="HTH cro/C1-type" evidence="1">
    <location>
        <begin position="1"/>
        <end position="30"/>
    </location>
</feature>